<gene>
    <name evidence="1" type="ORF">DSCA_09620</name>
</gene>
<proteinExistence type="predicted"/>
<reference evidence="1 2" key="1">
    <citation type="submission" date="2019-11" db="EMBL/GenBank/DDBJ databases">
        <title>Comparative genomics of hydrocarbon-degrading Desulfosarcina strains.</title>
        <authorList>
            <person name="Watanabe M."/>
            <person name="Kojima H."/>
            <person name="Fukui M."/>
        </authorList>
    </citation>
    <scope>NUCLEOTIDE SEQUENCE [LARGE SCALE GENOMIC DNA]</scope>
    <source>
        <strain evidence="1 2">PL12</strain>
    </source>
</reference>
<sequence length="68" mass="7970">MVSAKMIGYLSGPRRFIVTFFFKADTKGFYRRPVHFLHQRDDYGRINASTEQSTQWDVANQSVGNRLR</sequence>
<accession>A0A5K7YC88</accession>
<evidence type="ECO:0000313" key="1">
    <source>
        <dbReference type="EMBL" id="BBO67032.1"/>
    </source>
</evidence>
<dbReference type="Proteomes" id="UP000427906">
    <property type="component" value="Chromosome"/>
</dbReference>
<dbReference type="EMBL" id="AP021874">
    <property type="protein sequence ID" value="BBO67032.1"/>
    <property type="molecule type" value="Genomic_DNA"/>
</dbReference>
<name>A0A5K7YC88_9BACT</name>
<protein>
    <submittedName>
        <fullName evidence="1">Uncharacterized protein</fullName>
    </submittedName>
</protein>
<dbReference type="AlphaFoldDB" id="A0A5K7YC88"/>
<organism evidence="1 2">
    <name type="scientific">Desulfosarcina alkanivorans</name>
    <dbReference type="NCBI Taxonomy" id="571177"/>
    <lineage>
        <taxon>Bacteria</taxon>
        <taxon>Pseudomonadati</taxon>
        <taxon>Thermodesulfobacteriota</taxon>
        <taxon>Desulfobacteria</taxon>
        <taxon>Desulfobacterales</taxon>
        <taxon>Desulfosarcinaceae</taxon>
        <taxon>Desulfosarcina</taxon>
    </lineage>
</organism>
<dbReference type="KEGG" id="dalk:DSCA_09620"/>
<keyword evidence="2" id="KW-1185">Reference proteome</keyword>
<evidence type="ECO:0000313" key="2">
    <source>
        <dbReference type="Proteomes" id="UP000427906"/>
    </source>
</evidence>